<dbReference type="InterPro" id="IPR015889">
    <property type="entry name" value="Intradiol_dOase_core"/>
</dbReference>
<feature type="chain" id="PRO_5034789179" description="Intradiol ring-cleavage dioxygenases domain-containing protein" evidence="1">
    <location>
        <begin position="20"/>
        <end position="318"/>
    </location>
</feature>
<dbReference type="Pfam" id="PF00775">
    <property type="entry name" value="Dioxygenase_C"/>
    <property type="match status" value="1"/>
</dbReference>
<dbReference type="Proteomes" id="UP000654918">
    <property type="component" value="Unassembled WGS sequence"/>
</dbReference>
<comment type="caution">
    <text evidence="3">The sequence shown here is derived from an EMBL/GenBank/DDBJ whole genome shotgun (WGS) entry which is preliminary data.</text>
</comment>
<evidence type="ECO:0000313" key="4">
    <source>
        <dbReference type="Proteomes" id="UP000654918"/>
    </source>
</evidence>
<reference evidence="3" key="1">
    <citation type="journal article" date="2020" name="Phytopathology">
        <title>Genome Sequence Resources of Colletotrichum truncatum, C. plurivorum, C. musicola, and C. sojae: Four Species Pathogenic to Soybean (Glycine max).</title>
        <authorList>
            <person name="Rogerio F."/>
            <person name="Boufleur T.R."/>
            <person name="Ciampi-Guillardi M."/>
            <person name="Sukno S.A."/>
            <person name="Thon M.R."/>
            <person name="Massola Junior N.S."/>
            <person name="Baroncelli R."/>
        </authorList>
    </citation>
    <scope>NUCLEOTIDE SEQUENCE</scope>
    <source>
        <strain evidence="3">LFN00145</strain>
    </source>
</reference>
<feature type="domain" description="Intradiol ring-cleavage dioxygenases" evidence="2">
    <location>
        <begin position="109"/>
        <end position="227"/>
    </location>
</feature>
<keyword evidence="4" id="KW-1185">Reference proteome</keyword>
<protein>
    <recommendedName>
        <fullName evidence="2">Intradiol ring-cleavage dioxygenases domain-containing protein</fullName>
    </recommendedName>
</protein>
<accession>A0A8H6KK64</accession>
<sequence>MQFQLLAFATALLTGVASAHPGHDHTLSHAEIARRSNLSRRCAAEAGKLTEIRRRRAAEKRSLASRDLARRDTNVTIHTEGPHYSTIQNETCVLTPEVTKGPYVWPRSQTLRQDMSEDQAGVPLYLDIGVLNVNTCTPMEDVLVDLWHCNATGSYSSFTHHSPDTPFEQLLKELNVTIGQGELDLHTDATTWLRGMWPTDSNGIMEMKTVFPGFYVERTIHIHAQVHTDWSVRSNGTVVASNVVSTGQLFFGEELSQKIMALEPYVGHTAINRTINAVDSIYAEEQSGSWNPLMVVEPLDGEDVTKGMLAYITLGVEA</sequence>
<dbReference type="AlphaFoldDB" id="A0A8H6KK64"/>
<keyword evidence="1" id="KW-0732">Signal</keyword>
<organism evidence="3 4">
    <name type="scientific">Colletotrichum plurivorum</name>
    <dbReference type="NCBI Taxonomy" id="2175906"/>
    <lineage>
        <taxon>Eukaryota</taxon>
        <taxon>Fungi</taxon>
        <taxon>Dikarya</taxon>
        <taxon>Ascomycota</taxon>
        <taxon>Pezizomycotina</taxon>
        <taxon>Sordariomycetes</taxon>
        <taxon>Hypocreomycetidae</taxon>
        <taxon>Glomerellales</taxon>
        <taxon>Glomerellaceae</taxon>
        <taxon>Colletotrichum</taxon>
        <taxon>Colletotrichum orchidearum species complex</taxon>
    </lineage>
</organism>
<evidence type="ECO:0000259" key="2">
    <source>
        <dbReference type="Pfam" id="PF00775"/>
    </source>
</evidence>
<dbReference type="SUPFAM" id="SSF49482">
    <property type="entry name" value="Aromatic compound dioxygenase"/>
    <property type="match status" value="1"/>
</dbReference>
<feature type="signal peptide" evidence="1">
    <location>
        <begin position="1"/>
        <end position="19"/>
    </location>
</feature>
<evidence type="ECO:0000256" key="1">
    <source>
        <dbReference type="SAM" id="SignalP"/>
    </source>
</evidence>
<dbReference type="PANTHER" id="PTHR34315:SF1">
    <property type="entry name" value="INTRADIOL RING-CLEAVAGE DIOXYGENASES DOMAIN-CONTAINING PROTEIN-RELATED"/>
    <property type="match status" value="1"/>
</dbReference>
<dbReference type="GO" id="GO:0008199">
    <property type="term" value="F:ferric iron binding"/>
    <property type="evidence" value="ECO:0007669"/>
    <property type="project" value="InterPro"/>
</dbReference>
<dbReference type="EMBL" id="WIGO01000063">
    <property type="protein sequence ID" value="KAF6833037.1"/>
    <property type="molecule type" value="Genomic_DNA"/>
</dbReference>
<dbReference type="Gene3D" id="2.60.130.10">
    <property type="entry name" value="Aromatic compound dioxygenase"/>
    <property type="match status" value="1"/>
</dbReference>
<dbReference type="InterPro" id="IPR000627">
    <property type="entry name" value="Intradiol_dOase_C"/>
</dbReference>
<evidence type="ECO:0000313" key="3">
    <source>
        <dbReference type="EMBL" id="KAF6833037.1"/>
    </source>
</evidence>
<dbReference type="GO" id="GO:0016702">
    <property type="term" value="F:oxidoreductase activity, acting on single donors with incorporation of molecular oxygen, incorporation of two atoms of oxygen"/>
    <property type="evidence" value="ECO:0007669"/>
    <property type="project" value="InterPro"/>
</dbReference>
<gene>
    <name evidence="3" type="ORF">CPLU01_05833</name>
</gene>
<dbReference type="PANTHER" id="PTHR34315">
    <property type="match status" value="1"/>
</dbReference>
<proteinExistence type="predicted"/>
<name>A0A8H6KK64_9PEZI</name>
<dbReference type="CDD" id="cd03457">
    <property type="entry name" value="intradiol_dioxygenase_like"/>
    <property type="match status" value="1"/>
</dbReference>